<comment type="cofactor">
    <cofactor evidence="1">
        <name>Zn(2+)</name>
        <dbReference type="ChEBI" id="CHEBI:29105"/>
    </cofactor>
</comment>
<accession>A0A197ZXB0</accession>
<dbReference type="GO" id="GO:0006526">
    <property type="term" value="P:L-arginine biosynthetic process"/>
    <property type="evidence" value="ECO:0007669"/>
    <property type="project" value="TreeGrafter"/>
</dbReference>
<keyword evidence="4" id="KW-0479">Metal-binding</keyword>
<dbReference type="AlphaFoldDB" id="A0A197ZXB0"/>
<evidence type="ECO:0000256" key="6">
    <source>
        <dbReference type="ARBA" id="ARBA00022833"/>
    </source>
</evidence>
<dbReference type="EMBL" id="LYPB01000093">
    <property type="protein sequence ID" value="OAS13467.1"/>
    <property type="molecule type" value="Genomic_DNA"/>
</dbReference>
<dbReference type="Pfam" id="PF01546">
    <property type="entry name" value="Peptidase_M20"/>
    <property type="match status" value="1"/>
</dbReference>
<proteinExistence type="inferred from homology"/>
<dbReference type="GO" id="GO:0006508">
    <property type="term" value="P:proteolysis"/>
    <property type="evidence" value="ECO:0007669"/>
    <property type="project" value="UniProtKB-KW"/>
</dbReference>
<name>A0A197ZXB0_9BACL</name>
<sequence length="474" mass="51522">MIIGNEIHKYRDEITTGISELVQIRSIMADPEPGKPFGAGVDRALQHMLRLAESLGFEVTNVDGYAGHAEYGQGEEIAAVLVHLDTVEEGEGWTVSPFAGLIENGKIIGRGASDNKGPAVVALYALKTLMDIGITGNRRLRVIFGTNEESGMRDLDYYFEREQLPVMAFAPDAGYPIFNVEMGSMNVVLSSEQEASSTRPKPQLTILSLKGGNMLTLIPQICTASLSLALLTDSQVAYFHDAVNLQENLSFTYDEDGNLLLTAGSEFLADSPTGSRNAIANMVAFLCAQELTTNWDPFLHFLNEKIGAERSGQSLGIACSDSESGALIVYLRTISCDLHRAESLSNIRYPVSHDGAGILATVDGLAGKHGIHIELTRHLLPVYVPETHPVIVRLSRAYKKMTGDEAVLLRMGAGTYARKLRNNGVAFGAGLPGGVDTHVHQADEFVYIDDMMKHAEICLQGMYELLVDELMTES</sequence>
<protein>
    <recommendedName>
        <fullName evidence="11">Dipeptidase PepV</fullName>
    </recommendedName>
</protein>
<dbReference type="Gene3D" id="3.40.630.10">
    <property type="entry name" value="Zn peptidases"/>
    <property type="match status" value="1"/>
</dbReference>
<dbReference type="InterPro" id="IPR001261">
    <property type="entry name" value="ArgE/DapE_CS"/>
</dbReference>
<keyword evidence="10" id="KW-1185">Reference proteome</keyword>
<keyword evidence="6" id="KW-0862">Zinc</keyword>
<keyword evidence="8" id="KW-0482">Metalloprotease</keyword>
<dbReference type="GO" id="GO:0008237">
    <property type="term" value="F:metallopeptidase activity"/>
    <property type="evidence" value="ECO:0007669"/>
    <property type="project" value="UniProtKB-KW"/>
</dbReference>
<dbReference type="InterPro" id="IPR036264">
    <property type="entry name" value="Bact_exopeptidase_dim_dom"/>
</dbReference>
<dbReference type="PROSITE" id="PS00759">
    <property type="entry name" value="ARGE_DAPE_CPG2_2"/>
    <property type="match status" value="1"/>
</dbReference>
<dbReference type="PANTHER" id="PTHR43808">
    <property type="entry name" value="ACETYLORNITHINE DEACETYLASE"/>
    <property type="match status" value="1"/>
</dbReference>
<dbReference type="NCBIfam" id="TIGR01887">
    <property type="entry name" value="dipeptidaselike"/>
    <property type="match status" value="1"/>
</dbReference>
<dbReference type="InterPro" id="IPR010964">
    <property type="entry name" value="M20A_pepV-rel"/>
</dbReference>
<dbReference type="InterPro" id="IPR050072">
    <property type="entry name" value="Peptidase_M20A"/>
</dbReference>
<gene>
    <name evidence="9" type="ORF">A8708_06285</name>
</gene>
<evidence type="ECO:0000256" key="1">
    <source>
        <dbReference type="ARBA" id="ARBA00001947"/>
    </source>
</evidence>
<dbReference type="GO" id="GO:0008270">
    <property type="term" value="F:zinc ion binding"/>
    <property type="evidence" value="ECO:0007669"/>
    <property type="project" value="InterPro"/>
</dbReference>
<comment type="similarity">
    <text evidence="2">Belongs to the peptidase M20A family.</text>
</comment>
<evidence type="ECO:0008006" key="11">
    <source>
        <dbReference type="Google" id="ProtNLM"/>
    </source>
</evidence>
<evidence type="ECO:0000313" key="10">
    <source>
        <dbReference type="Proteomes" id="UP000078454"/>
    </source>
</evidence>
<dbReference type="GO" id="GO:0008777">
    <property type="term" value="F:acetylornithine deacetylase activity"/>
    <property type="evidence" value="ECO:0007669"/>
    <property type="project" value="TreeGrafter"/>
</dbReference>
<keyword evidence="3" id="KW-0645">Protease</keyword>
<organism evidence="9 10">
    <name type="scientific">Paenibacillus oryzisoli</name>
    <dbReference type="NCBI Taxonomy" id="1850517"/>
    <lineage>
        <taxon>Bacteria</taxon>
        <taxon>Bacillati</taxon>
        <taxon>Bacillota</taxon>
        <taxon>Bacilli</taxon>
        <taxon>Bacillales</taxon>
        <taxon>Paenibacillaceae</taxon>
        <taxon>Paenibacillus</taxon>
    </lineage>
</organism>
<dbReference type="Gene3D" id="3.30.70.360">
    <property type="match status" value="2"/>
</dbReference>
<dbReference type="SUPFAM" id="SSF55031">
    <property type="entry name" value="Bacterial exopeptidase dimerisation domain"/>
    <property type="match status" value="1"/>
</dbReference>
<dbReference type="Proteomes" id="UP000078454">
    <property type="component" value="Unassembled WGS sequence"/>
</dbReference>
<evidence type="ECO:0000256" key="2">
    <source>
        <dbReference type="ARBA" id="ARBA00006247"/>
    </source>
</evidence>
<evidence type="ECO:0000256" key="8">
    <source>
        <dbReference type="ARBA" id="ARBA00023049"/>
    </source>
</evidence>
<evidence type="ECO:0000256" key="5">
    <source>
        <dbReference type="ARBA" id="ARBA00022801"/>
    </source>
</evidence>
<dbReference type="STRING" id="1850517.A8708_06285"/>
<keyword evidence="7" id="KW-0224">Dipeptidase</keyword>
<keyword evidence="5" id="KW-0378">Hydrolase</keyword>
<dbReference type="RefSeq" id="WP_068671131.1">
    <property type="nucleotide sequence ID" value="NZ_LYPB01000093.1"/>
</dbReference>
<dbReference type="GO" id="GO:0016805">
    <property type="term" value="F:dipeptidase activity"/>
    <property type="evidence" value="ECO:0007669"/>
    <property type="project" value="UniProtKB-KW"/>
</dbReference>
<evidence type="ECO:0000256" key="7">
    <source>
        <dbReference type="ARBA" id="ARBA00022997"/>
    </source>
</evidence>
<reference evidence="9 10" key="1">
    <citation type="submission" date="2016-05" db="EMBL/GenBank/DDBJ databases">
        <title>Paenibacillus sp. 1ZS3-15 nov., isolated from the rhizosphere soil.</title>
        <authorList>
            <person name="Zhang X.X."/>
            <person name="Zhang J."/>
        </authorList>
    </citation>
    <scope>NUCLEOTIDE SEQUENCE [LARGE SCALE GENOMIC DNA]</scope>
    <source>
        <strain evidence="9 10">1ZS3-15</strain>
    </source>
</reference>
<evidence type="ECO:0000313" key="9">
    <source>
        <dbReference type="EMBL" id="OAS13467.1"/>
    </source>
</evidence>
<comment type="caution">
    <text evidence="9">The sequence shown here is derived from an EMBL/GenBank/DDBJ whole genome shotgun (WGS) entry which is preliminary data.</text>
</comment>
<evidence type="ECO:0000256" key="3">
    <source>
        <dbReference type="ARBA" id="ARBA00022670"/>
    </source>
</evidence>
<dbReference type="InterPro" id="IPR002933">
    <property type="entry name" value="Peptidase_M20"/>
</dbReference>
<evidence type="ECO:0000256" key="4">
    <source>
        <dbReference type="ARBA" id="ARBA00022723"/>
    </source>
</evidence>
<dbReference type="PANTHER" id="PTHR43808:SF31">
    <property type="entry name" value="N-ACETYL-L-CITRULLINE DEACETYLASE"/>
    <property type="match status" value="1"/>
</dbReference>
<dbReference type="SUPFAM" id="SSF53187">
    <property type="entry name" value="Zn-dependent exopeptidases"/>
    <property type="match status" value="1"/>
</dbReference>